<accession>A0A0E9LXU0</accession>
<feature type="transmembrane region" description="Helical" evidence="1">
    <location>
        <begin position="52"/>
        <end position="71"/>
    </location>
</feature>
<proteinExistence type="predicted"/>
<keyword evidence="1" id="KW-0812">Transmembrane</keyword>
<dbReference type="PANTHER" id="PTHR33507">
    <property type="entry name" value="INNER MEMBRANE PROTEIN YBBJ"/>
    <property type="match status" value="1"/>
</dbReference>
<keyword evidence="1" id="KW-0472">Membrane</keyword>
<reference evidence="3 4" key="1">
    <citation type="journal article" date="2015" name="Microbes Environ.">
        <title>Distribution and evolution of nitrogen fixation genes in the phylum bacteroidetes.</title>
        <authorList>
            <person name="Inoue J."/>
            <person name="Oshima K."/>
            <person name="Suda W."/>
            <person name="Sakamoto M."/>
            <person name="Iino T."/>
            <person name="Noda S."/>
            <person name="Hongoh Y."/>
            <person name="Hattori M."/>
            <person name="Ohkuma M."/>
        </authorList>
    </citation>
    <scope>NUCLEOTIDE SEQUENCE [LARGE SCALE GENOMIC DNA]</scope>
    <source>
        <strain evidence="3">JCM 15548</strain>
    </source>
</reference>
<dbReference type="OrthoDB" id="1120520at2"/>
<evidence type="ECO:0000313" key="4">
    <source>
        <dbReference type="Proteomes" id="UP000032900"/>
    </source>
</evidence>
<dbReference type="GO" id="GO:0005886">
    <property type="term" value="C:plasma membrane"/>
    <property type="evidence" value="ECO:0007669"/>
    <property type="project" value="TreeGrafter"/>
</dbReference>
<comment type="caution">
    <text evidence="3">The sequence shown here is derived from an EMBL/GenBank/DDBJ whole genome shotgun (WGS) entry which is preliminary data.</text>
</comment>
<evidence type="ECO:0000259" key="2">
    <source>
        <dbReference type="Pfam" id="PF24961"/>
    </source>
</evidence>
<gene>
    <name evidence="3" type="ORF">JCM15548_12642</name>
</gene>
<dbReference type="Pfam" id="PF24961">
    <property type="entry name" value="NfeD_membrane"/>
    <property type="match status" value="1"/>
</dbReference>
<feature type="domain" description="NfeD integral membrane" evidence="2">
    <location>
        <begin position="4"/>
        <end position="69"/>
    </location>
</feature>
<evidence type="ECO:0000256" key="1">
    <source>
        <dbReference type="SAM" id="Phobius"/>
    </source>
</evidence>
<dbReference type="EMBL" id="BAZW01000022">
    <property type="protein sequence ID" value="GAO30377.1"/>
    <property type="molecule type" value="Genomic_DNA"/>
</dbReference>
<sequence length="153" mass="16639">MTIIVLLILTGILLLVLEFFVFPGVTIAALGGLLMIGGGVYMAYSTYDPTTGHLVLFFTIVAILVVLVMALRGNTWNSLMLNTEIKDNVQTVADDVIHPGDKGVTTTRLNPIGKALINDLEVEAKCPGQFVDQETDIEVVKVFKTYVIVKTIN</sequence>
<dbReference type="PANTHER" id="PTHR33507:SF3">
    <property type="entry name" value="INNER MEMBRANE PROTEIN YBBJ"/>
    <property type="match status" value="1"/>
</dbReference>
<keyword evidence="1" id="KW-1133">Transmembrane helix</keyword>
<evidence type="ECO:0000313" key="3">
    <source>
        <dbReference type="EMBL" id="GAO30377.1"/>
    </source>
</evidence>
<dbReference type="STRING" id="1236989.JCM15548_12642"/>
<protein>
    <recommendedName>
        <fullName evidence="2">NfeD integral membrane domain-containing protein</fullName>
    </recommendedName>
</protein>
<dbReference type="InterPro" id="IPR052165">
    <property type="entry name" value="Membrane_assoc_protease"/>
</dbReference>
<keyword evidence="4" id="KW-1185">Reference proteome</keyword>
<name>A0A0E9LXU0_9BACT</name>
<dbReference type="InterPro" id="IPR056739">
    <property type="entry name" value="NfeD_membrane"/>
</dbReference>
<organism evidence="3 4">
    <name type="scientific">Geofilum rubicundum JCM 15548</name>
    <dbReference type="NCBI Taxonomy" id="1236989"/>
    <lineage>
        <taxon>Bacteria</taxon>
        <taxon>Pseudomonadati</taxon>
        <taxon>Bacteroidota</taxon>
        <taxon>Bacteroidia</taxon>
        <taxon>Marinilabiliales</taxon>
        <taxon>Marinilabiliaceae</taxon>
        <taxon>Geofilum</taxon>
    </lineage>
</organism>
<dbReference type="Proteomes" id="UP000032900">
    <property type="component" value="Unassembled WGS sequence"/>
</dbReference>
<dbReference type="AlphaFoldDB" id="A0A0E9LXU0"/>
<dbReference type="RefSeq" id="WP_062125311.1">
    <property type="nucleotide sequence ID" value="NZ_BAZW01000022.1"/>
</dbReference>